<evidence type="ECO:0000313" key="2">
    <source>
        <dbReference type="Proteomes" id="UP001642484"/>
    </source>
</evidence>
<gene>
    <name evidence="1" type="ORF">CCMP2556_LOCUS52889</name>
</gene>
<protein>
    <submittedName>
        <fullName evidence="1">Uncharacterized protein</fullName>
    </submittedName>
</protein>
<dbReference type="EMBL" id="CAXAMN010028005">
    <property type="protein sequence ID" value="CAK9114388.1"/>
    <property type="molecule type" value="Genomic_DNA"/>
</dbReference>
<sequence>MQFSADFTYVTTGVMKLRSHKNACLLDGLWRVEYPSESGRSPVVIRVQGGMWEMRGSRYWLTLTDPSKPCFVWRGLGVVQTCQMPPTALAEGDCLLWVA</sequence>
<comment type="caution">
    <text evidence="1">The sequence shown here is derived from an EMBL/GenBank/DDBJ whole genome shotgun (WGS) entry which is preliminary data.</text>
</comment>
<reference evidence="1 2" key="1">
    <citation type="submission" date="2024-02" db="EMBL/GenBank/DDBJ databases">
        <authorList>
            <person name="Chen Y."/>
            <person name="Shah S."/>
            <person name="Dougan E. K."/>
            <person name="Thang M."/>
            <person name="Chan C."/>
        </authorList>
    </citation>
    <scope>NUCLEOTIDE SEQUENCE [LARGE SCALE GENOMIC DNA]</scope>
</reference>
<accession>A0ABP0SPQ6</accession>
<evidence type="ECO:0000313" key="1">
    <source>
        <dbReference type="EMBL" id="CAK9114388.1"/>
    </source>
</evidence>
<dbReference type="Proteomes" id="UP001642484">
    <property type="component" value="Unassembled WGS sequence"/>
</dbReference>
<name>A0ABP0SPQ6_9DINO</name>
<organism evidence="1 2">
    <name type="scientific">Durusdinium trenchii</name>
    <dbReference type="NCBI Taxonomy" id="1381693"/>
    <lineage>
        <taxon>Eukaryota</taxon>
        <taxon>Sar</taxon>
        <taxon>Alveolata</taxon>
        <taxon>Dinophyceae</taxon>
        <taxon>Suessiales</taxon>
        <taxon>Symbiodiniaceae</taxon>
        <taxon>Durusdinium</taxon>
    </lineage>
</organism>
<proteinExistence type="predicted"/>
<keyword evidence="2" id="KW-1185">Reference proteome</keyword>